<dbReference type="RefSeq" id="WP_280763972.1">
    <property type="nucleotide sequence ID" value="NZ_JARXVC010000027.1"/>
</dbReference>
<sequence>MNAHVTDSASSTGRPRDPRIDADVLAATREMLLEVGWEQLSMRGIAARAGVSRAALSRRWTSKSHLVLDALLGATPDLEPFEGTDRTGWIDWVITGSAQLFSRPDVREAAPGLLAALRDHEDLRAALWQGFGGPAAELFAAHGGADGTASDEQRARDLLDAKAVLVLASGAALFSSLIAKDDDTPELRARIRELLVPVADRSARADEE</sequence>
<keyword evidence="6" id="KW-1185">Reference proteome</keyword>
<dbReference type="InterPro" id="IPR001647">
    <property type="entry name" value="HTH_TetR"/>
</dbReference>
<feature type="compositionally biased region" description="Polar residues" evidence="3">
    <location>
        <begin position="1"/>
        <end position="13"/>
    </location>
</feature>
<evidence type="ECO:0000256" key="3">
    <source>
        <dbReference type="SAM" id="MobiDB-lite"/>
    </source>
</evidence>
<dbReference type="PANTHER" id="PTHR30055">
    <property type="entry name" value="HTH-TYPE TRANSCRIPTIONAL REGULATOR RUTR"/>
    <property type="match status" value="1"/>
</dbReference>
<name>A0ABT6MKF8_9NOCA</name>
<dbReference type="EMBL" id="JARXVC010000027">
    <property type="protein sequence ID" value="MDH6284782.1"/>
    <property type="molecule type" value="Genomic_DNA"/>
</dbReference>
<dbReference type="PROSITE" id="PS50977">
    <property type="entry name" value="HTH_TETR_2"/>
    <property type="match status" value="1"/>
</dbReference>
<proteinExistence type="predicted"/>
<evidence type="ECO:0000313" key="5">
    <source>
        <dbReference type="EMBL" id="MDH6284782.1"/>
    </source>
</evidence>
<reference evidence="5 6" key="1">
    <citation type="submission" date="2023-04" db="EMBL/GenBank/DDBJ databases">
        <title>Forest soil microbial communities from Buena Vista Peninsula, Colon Province, Panama.</title>
        <authorList>
            <person name="Bouskill N."/>
        </authorList>
    </citation>
    <scope>NUCLEOTIDE SEQUENCE [LARGE SCALE GENOMIC DNA]</scope>
    <source>
        <strain evidence="5 6">CFH S0262</strain>
    </source>
</reference>
<dbReference type="PANTHER" id="PTHR30055:SF230">
    <property type="entry name" value="TRANSCRIPTIONAL REGULATORY PROTEIN (PROBABLY TETR-FAMILY)-RELATED"/>
    <property type="match status" value="1"/>
</dbReference>
<evidence type="ECO:0000256" key="2">
    <source>
        <dbReference type="PROSITE-ProRule" id="PRU00335"/>
    </source>
</evidence>
<evidence type="ECO:0000313" key="6">
    <source>
        <dbReference type="Proteomes" id="UP001160334"/>
    </source>
</evidence>
<dbReference type="Pfam" id="PF00440">
    <property type="entry name" value="TetR_N"/>
    <property type="match status" value="1"/>
</dbReference>
<gene>
    <name evidence="5" type="ORF">M2280_006045</name>
</gene>
<dbReference type="Gene3D" id="1.10.357.10">
    <property type="entry name" value="Tetracycline Repressor, domain 2"/>
    <property type="match status" value="1"/>
</dbReference>
<dbReference type="SUPFAM" id="SSF46689">
    <property type="entry name" value="Homeodomain-like"/>
    <property type="match status" value="1"/>
</dbReference>
<evidence type="ECO:0000256" key="1">
    <source>
        <dbReference type="ARBA" id="ARBA00023125"/>
    </source>
</evidence>
<protein>
    <submittedName>
        <fullName evidence="5">AcrR family transcriptional regulator</fullName>
    </submittedName>
</protein>
<keyword evidence="1 2" id="KW-0238">DNA-binding</keyword>
<feature type="DNA-binding region" description="H-T-H motif" evidence="2">
    <location>
        <begin position="41"/>
        <end position="60"/>
    </location>
</feature>
<organism evidence="5 6">
    <name type="scientific">Prescottella agglutinans</name>
    <dbReference type="NCBI Taxonomy" id="1644129"/>
    <lineage>
        <taxon>Bacteria</taxon>
        <taxon>Bacillati</taxon>
        <taxon>Actinomycetota</taxon>
        <taxon>Actinomycetes</taxon>
        <taxon>Mycobacteriales</taxon>
        <taxon>Nocardiaceae</taxon>
        <taxon>Prescottella</taxon>
    </lineage>
</organism>
<dbReference type="InterPro" id="IPR050109">
    <property type="entry name" value="HTH-type_TetR-like_transc_reg"/>
</dbReference>
<dbReference type="PRINTS" id="PR00455">
    <property type="entry name" value="HTHTETR"/>
</dbReference>
<comment type="caution">
    <text evidence="5">The sequence shown here is derived from an EMBL/GenBank/DDBJ whole genome shotgun (WGS) entry which is preliminary data.</text>
</comment>
<evidence type="ECO:0000259" key="4">
    <source>
        <dbReference type="PROSITE" id="PS50977"/>
    </source>
</evidence>
<feature type="domain" description="HTH tetR-type" evidence="4">
    <location>
        <begin position="18"/>
        <end position="78"/>
    </location>
</feature>
<dbReference type="Proteomes" id="UP001160334">
    <property type="component" value="Unassembled WGS sequence"/>
</dbReference>
<feature type="region of interest" description="Disordered" evidence="3">
    <location>
        <begin position="1"/>
        <end position="20"/>
    </location>
</feature>
<dbReference type="InterPro" id="IPR009057">
    <property type="entry name" value="Homeodomain-like_sf"/>
</dbReference>
<accession>A0ABT6MKF8</accession>